<feature type="domain" description="DUF4174" evidence="2">
    <location>
        <begin position="17"/>
        <end position="124"/>
    </location>
</feature>
<sequence length="130" mass="14343">MVEAQSGGTAPSLAKLMKTSRWQKRVLLVCAPSPDDASLLRQRQLLAPARADLQARDLLVHEVVFSQLSSADKNYLSENIRVPATTFTVVLIGKDGGPKRRETEPVAPASLFSTIDVMPMRQQEMRKSKP</sequence>
<name>A0ABY4CUK4_9BACT</name>
<dbReference type="RefSeq" id="WP_243797037.1">
    <property type="nucleotide sequence ID" value="NZ_CP094669.1"/>
</dbReference>
<evidence type="ECO:0000256" key="1">
    <source>
        <dbReference type="ARBA" id="ARBA00022729"/>
    </source>
</evidence>
<evidence type="ECO:0000259" key="2">
    <source>
        <dbReference type="Pfam" id="PF13778"/>
    </source>
</evidence>
<evidence type="ECO:0000313" key="3">
    <source>
        <dbReference type="EMBL" id="UOG73941.1"/>
    </source>
</evidence>
<reference evidence="3 4" key="1">
    <citation type="submission" date="2022-03" db="EMBL/GenBank/DDBJ databases">
        <title>Hymenobactersp. isolated from the air.</title>
        <authorList>
            <person name="Won M."/>
            <person name="Kwon S.-W."/>
        </authorList>
    </citation>
    <scope>NUCLEOTIDE SEQUENCE [LARGE SCALE GENOMIC DNA]</scope>
    <source>
        <strain evidence="3 4">KACC 21982</strain>
    </source>
</reference>
<organism evidence="3 4">
    <name type="scientific">Hymenobacter tibetensis</name>
    <dbReference type="NCBI Taxonomy" id="497967"/>
    <lineage>
        <taxon>Bacteria</taxon>
        <taxon>Pseudomonadati</taxon>
        <taxon>Bacteroidota</taxon>
        <taxon>Cytophagia</taxon>
        <taxon>Cytophagales</taxon>
        <taxon>Hymenobacteraceae</taxon>
        <taxon>Hymenobacter</taxon>
    </lineage>
</organism>
<dbReference type="EMBL" id="CP094669">
    <property type="protein sequence ID" value="UOG73941.1"/>
    <property type="molecule type" value="Genomic_DNA"/>
</dbReference>
<protein>
    <submittedName>
        <fullName evidence="3">DUF4174 domain-containing protein</fullName>
    </submittedName>
</protein>
<dbReference type="Proteomes" id="UP000831113">
    <property type="component" value="Chromosome"/>
</dbReference>
<keyword evidence="1" id="KW-0732">Signal</keyword>
<proteinExistence type="predicted"/>
<gene>
    <name evidence="3" type="ORF">MTX78_17685</name>
</gene>
<dbReference type="InterPro" id="IPR025232">
    <property type="entry name" value="DUF4174"/>
</dbReference>
<keyword evidence="4" id="KW-1185">Reference proteome</keyword>
<accession>A0ABY4CUK4</accession>
<evidence type="ECO:0000313" key="4">
    <source>
        <dbReference type="Proteomes" id="UP000831113"/>
    </source>
</evidence>
<dbReference type="Pfam" id="PF13778">
    <property type="entry name" value="DUF4174"/>
    <property type="match status" value="1"/>
</dbReference>